<dbReference type="PANTHER" id="PTHR33841">
    <property type="entry name" value="DNA METHYLTRANSFERASE YEEA-RELATED"/>
    <property type="match status" value="1"/>
</dbReference>
<keyword evidence="4" id="KW-0949">S-adenosyl-L-methionine</keyword>
<sequence length="1190" mass="139492">MDKNQIKIFSTWARVNLIESITKRAIELGIEENKVHDIEILKNGFKVIGREKIFKSKLKHREKLIDDINKLGFNKVIEEVACTWFNRFIALRYMEVNNYLPSGIRILSSERKGQKEPDVLTKITEIIEKLELNEAYINQLLEKGKNEDINELYKYILVNQCNDLGKIIPNIFEEIEDYTELLLPDNLLQENFIIRHLTNDIGENNFQEGIEVVGWLYQYYISDKKDQVFEGLKKNIKITKDNIPAATQLFTPKWIVKYMVQNSLGALWLESHESNHLKDSWKYYLEQGETKDKLRENNMIDPKNITILDPCMGSGHMLVYAFEVLYDIYKSYGYFEEEIPILILKNNIFGLDIDSRVSSLCSFALIMKARTYDKSLFFKMKKEQISLNICDIVESSEISEEAISYFSKGNNELEGNLKYLINIFEDAKDYGSLIKVPRMNFEAFKNRIEEVKEDYSLCFHDYKEIVLKNIVPLIKQAEIMSSKYSVCLTNPPYMGIRGMNTKLSTYLSENYELSKHDLFSVYMEVCNEFSEANGYSAIINQQSWMFLSSFAEFRKNLLNELCFKNIIHLGPRAFEENVGTIVQNVAYIAKKRVDKDFKTIIINLTQGNSKEKEATLKSALKGENTECKYKINLEILCAIPGNPFAYWISENILELFKNNIYLGQLAKPRQGMATSDNKRFLRYWFEVENNKIKFDAKDAKEAKSSCKKWFPYNKGGTFKKWYGNNDFVINWECNGREVKEYAAKLYKSYSRTIKNEDLYFKKGLTYTFISEAMGVRYSPSGFIFDVAGSSIFFDSEEKIYVILALLCSKVAKLFLDIMNPTYNIQVGDLKNIPIKKDIFEEENLRIINYLVLENIELTKREWDNFETSWDFKVHPLIRLKDKLSYENSIEISKVFKLWEEESLDIFNRVKRNEEELNKIFISIYGLQEEGKYVVKDKDITIRKAEVERDIKSLISYGIGCILGRYSLKEEGIVYAGGERSIEDGKILPILNYEYFEEDILQEFIAFIKKVYGEDTLEENLDFIAEALGRKGGETSRQSIRRYFLKDFYKDHVRIYHKRPIYWLLDSGKNEGFKALIYAHEYNETIVGKIKRDYLQVLQKKYENAISRFKLIIKSKDYTMKEKSYAKEKIEKIIKQREECIEYEKVLSYIASKEIIIDMDNGIKANYDIFQNIKLIDLKGQEVKKDLLAKI</sequence>
<evidence type="ECO:0000313" key="7">
    <source>
        <dbReference type="EMBL" id="SHH57065.1"/>
    </source>
</evidence>
<evidence type="ECO:0000256" key="2">
    <source>
        <dbReference type="ARBA" id="ARBA00022603"/>
    </source>
</evidence>
<dbReference type="Proteomes" id="UP000184526">
    <property type="component" value="Unassembled WGS sequence"/>
</dbReference>
<dbReference type="Pfam" id="PF07669">
    <property type="entry name" value="Eco57I"/>
    <property type="match status" value="1"/>
</dbReference>
<dbReference type="GO" id="GO:0032259">
    <property type="term" value="P:methylation"/>
    <property type="evidence" value="ECO:0007669"/>
    <property type="project" value="UniProtKB-KW"/>
</dbReference>
<comment type="catalytic activity">
    <reaction evidence="5">
        <text>a 2'-deoxyadenosine in DNA + S-adenosyl-L-methionine = an N(6)-methyl-2'-deoxyadenosine in DNA + S-adenosyl-L-homocysteine + H(+)</text>
        <dbReference type="Rhea" id="RHEA:15197"/>
        <dbReference type="Rhea" id="RHEA-COMP:12418"/>
        <dbReference type="Rhea" id="RHEA-COMP:12419"/>
        <dbReference type="ChEBI" id="CHEBI:15378"/>
        <dbReference type="ChEBI" id="CHEBI:57856"/>
        <dbReference type="ChEBI" id="CHEBI:59789"/>
        <dbReference type="ChEBI" id="CHEBI:90615"/>
        <dbReference type="ChEBI" id="CHEBI:90616"/>
        <dbReference type="EC" id="2.1.1.72"/>
    </reaction>
</comment>
<feature type="domain" description="Type II methyltransferase M.TaqI-like" evidence="6">
    <location>
        <begin position="346"/>
        <end position="570"/>
    </location>
</feature>
<accession>A0A1M5U1V3</accession>
<dbReference type="InterPro" id="IPR029063">
    <property type="entry name" value="SAM-dependent_MTases_sf"/>
</dbReference>
<dbReference type="SUPFAM" id="SSF53335">
    <property type="entry name" value="S-adenosyl-L-methionine-dependent methyltransferases"/>
    <property type="match status" value="1"/>
</dbReference>
<dbReference type="OrthoDB" id="32195at2"/>
<dbReference type="InterPro" id="IPR047939">
    <property type="entry name" value="BREX_1_PglX"/>
</dbReference>
<protein>
    <recommendedName>
        <fullName evidence="1">site-specific DNA-methyltransferase (adenine-specific)</fullName>
        <ecNumber evidence="1">2.1.1.72</ecNumber>
    </recommendedName>
</protein>
<name>A0A1M5U1V3_9CLOT</name>
<proteinExistence type="predicted"/>
<evidence type="ECO:0000256" key="5">
    <source>
        <dbReference type="ARBA" id="ARBA00047942"/>
    </source>
</evidence>
<dbReference type="GO" id="GO:0006304">
    <property type="term" value="P:DNA modification"/>
    <property type="evidence" value="ECO:0007669"/>
    <property type="project" value="InterPro"/>
</dbReference>
<dbReference type="PRINTS" id="PR00507">
    <property type="entry name" value="N12N6MTFRASE"/>
</dbReference>
<evidence type="ECO:0000256" key="4">
    <source>
        <dbReference type="ARBA" id="ARBA00022691"/>
    </source>
</evidence>
<gene>
    <name evidence="7" type="ORF">SAMN02745196_00815</name>
</gene>
<organism evidence="7 8">
    <name type="scientific">Clostridium collagenovorans DSM 3089</name>
    <dbReference type="NCBI Taxonomy" id="1121306"/>
    <lineage>
        <taxon>Bacteria</taxon>
        <taxon>Bacillati</taxon>
        <taxon>Bacillota</taxon>
        <taxon>Clostridia</taxon>
        <taxon>Eubacteriales</taxon>
        <taxon>Clostridiaceae</taxon>
        <taxon>Clostridium</taxon>
    </lineage>
</organism>
<dbReference type="NCBIfam" id="NF033452">
    <property type="entry name" value="BREX_1_MTaseX"/>
    <property type="match status" value="1"/>
</dbReference>
<dbReference type="PANTHER" id="PTHR33841:SF1">
    <property type="entry name" value="DNA METHYLTRANSFERASE A"/>
    <property type="match status" value="1"/>
</dbReference>
<dbReference type="EMBL" id="FQXP01000003">
    <property type="protein sequence ID" value="SHH57065.1"/>
    <property type="molecule type" value="Genomic_DNA"/>
</dbReference>
<dbReference type="Gene3D" id="3.40.50.150">
    <property type="entry name" value="Vaccinia Virus protein VP39"/>
    <property type="match status" value="1"/>
</dbReference>
<evidence type="ECO:0000259" key="6">
    <source>
        <dbReference type="Pfam" id="PF07669"/>
    </source>
</evidence>
<evidence type="ECO:0000256" key="3">
    <source>
        <dbReference type="ARBA" id="ARBA00022679"/>
    </source>
</evidence>
<dbReference type="RefSeq" id="WP_072830290.1">
    <property type="nucleotide sequence ID" value="NZ_FQXP01000003.1"/>
</dbReference>
<keyword evidence="3 7" id="KW-0808">Transferase</keyword>
<keyword evidence="2 7" id="KW-0489">Methyltransferase</keyword>
<dbReference type="EC" id="2.1.1.72" evidence="1"/>
<evidence type="ECO:0000256" key="1">
    <source>
        <dbReference type="ARBA" id="ARBA00011900"/>
    </source>
</evidence>
<dbReference type="STRING" id="1121306.SAMN02745196_00815"/>
<dbReference type="GO" id="GO:0009007">
    <property type="term" value="F:site-specific DNA-methyltransferase (adenine-specific) activity"/>
    <property type="evidence" value="ECO:0007669"/>
    <property type="project" value="UniProtKB-EC"/>
</dbReference>
<dbReference type="InterPro" id="IPR050953">
    <property type="entry name" value="N4_N6_ade-DNA_methylase"/>
</dbReference>
<reference evidence="7 8" key="1">
    <citation type="submission" date="2016-11" db="EMBL/GenBank/DDBJ databases">
        <authorList>
            <person name="Jaros S."/>
            <person name="Januszkiewicz K."/>
            <person name="Wedrychowicz H."/>
        </authorList>
    </citation>
    <scope>NUCLEOTIDE SEQUENCE [LARGE SCALE GENOMIC DNA]</scope>
    <source>
        <strain evidence="7 8">DSM 3089</strain>
    </source>
</reference>
<dbReference type="InterPro" id="IPR011639">
    <property type="entry name" value="MethylTrfase_TaqI-like_dom"/>
</dbReference>
<evidence type="ECO:0000313" key="8">
    <source>
        <dbReference type="Proteomes" id="UP000184526"/>
    </source>
</evidence>
<dbReference type="AlphaFoldDB" id="A0A1M5U1V3"/>
<keyword evidence="8" id="KW-1185">Reference proteome</keyword>